<comment type="similarity">
    <text evidence="3 12">Belongs to the CcmD/CycX/HelD family.</text>
</comment>
<evidence type="ECO:0000256" key="11">
    <source>
        <dbReference type="ARBA" id="ARBA00023136"/>
    </source>
</evidence>
<comment type="caution">
    <text evidence="13">The sequence shown here is derived from an EMBL/GenBank/DDBJ whole genome shotgun (WGS) entry which is preliminary data.</text>
</comment>
<evidence type="ECO:0000313" key="13">
    <source>
        <dbReference type="EMBL" id="RAK34005.1"/>
    </source>
</evidence>
<dbReference type="NCBIfam" id="TIGR03141">
    <property type="entry name" value="cytochro_ccmD"/>
    <property type="match status" value="1"/>
</dbReference>
<dbReference type="Proteomes" id="UP000249453">
    <property type="component" value="Unassembled WGS sequence"/>
</dbReference>
<gene>
    <name evidence="13" type="ORF">C7374_101333</name>
</gene>
<dbReference type="AlphaFoldDB" id="A0A364JZ39"/>
<organism evidence="13 14">
    <name type="scientific">Falsochrobactrum ovis</name>
    <dbReference type="NCBI Taxonomy" id="1293442"/>
    <lineage>
        <taxon>Bacteria</taxon>
        <taxon>Pseudomonadati</taxon>
        <taxon>Pseudomonadota</taxon>
        <taxon>Alphaproteobacteria</taxon>
        <taxon>Hyphomicrobiales</taxon>
        <taxon>Brucellaceae</taxon>
        <taxon>Falsochrobactrum</taxon>
    </lineage>
</organism>
<evidence type="ECO:0000256" key="10">
    <source>
        <dbReference type="ARBA" id="ARBA00022989"/>
    </source>
</evidence>
<accession>A0A364JZ39</accession>
<dbReference type="GO" id="GO:0017004">
    <property type="term" value="P:cytochrome complex assembly"/>
    <property type="evidence" value="ECO:0007669"/>
    <property type="project" value="UniProtKB-KW"/>
</dbReference>
<evidence type="ECO:0000256" key="4">
    <source>
        <dbReference type="ARBA" id="ARBA00016461"/>
    </source>
</evidence>
<dbReference type="InterPro" id="IPR007078">
    <property type="entry name" value="Haem_export_protD_CcmD"/>
</dbReference>
<feature type="transmembrane region" description="Helical" evidence="12">
    <location>
        <begin position="6"/>
        <end position="27"/>
    </location>
</feature>
<evidence type="ECO:0000256" key="9">
    <source>
        <dbReference type="ARBA" id="ARBA00022748"/>
    </source>
</evidence>
<evidence type="ECO:0000256" key="6">
    <source>
        <dbReference type="ARBA" id="ARBA00022475"/>
    </source>
</evidence>
<keyword evidence="11 12" id="KW-0472">Membrane</keyword>
<keyword evidence="7 12" id="KW-0997">Cell inner membrane</keyword>
<keyword evidence="5 12" id="KW-0813">Transport</keyword>
<comment type="function">
    <text evidence="1 12">Required for the export of heme to the periplasm for the biogenesis of c-type cytochromes.</text>
</comment>
<dbReference type="Pfam" id="PF04995">
    <property type="entry name" value="CcmD"/>
    <property type="match status" value="1"/>
</dbReference>
<evidence type="ECO:0000313" key="14">
    <source>
        <dbReference type="Proteomes" id="UP000249453"/>
    </source>
</evidence>
<evidence type="ECO:0000256" key="3">
    <source>
        <dbReference type="ARBA" id="ARBA00008741"/>
    </source>
</evidence>
<evidence type="ECO:0000256" key="2">
    <source>
        <dbReference type="ARBA" id="ARBA00004377"/>
    </source>
</evidence>
<protein>
    <recommendedName>
        <fullName evidence="4 12">Heme exporter protein D</fullName>
    </recommendedName>
</protein>
<dbReference type="OrthoDB" id="9811628at2"/>
<proteinExistence type="inferred from homology"/>
<keyword evidence="6 12" id="KW-1003">Cell membrane</keyword>
<comment type="subcellular location">
    <subcellularLocation>
        <location evidence="2 12">Cell inner membrane</location>
        <topology evidence="2 12">Single-pass membrane protein</topology>
    </subcellularLocation>
</comment>
<keyword evidence="9 12" id="KW-0201">Cytochrome c-type biogenesis</keyword>
<name>A0A364JZ39_9HYPH</name>
<sequence length="56" mass="6357">MTHFGFVLTSYCIAAFALTAIIGWILIDQRILKNELKRLEAQGVRRRSAKAAEHVK</sequence>
<evidence type="ECO:0000256" key="7">
    <source>
        <dbReference type="ARBA" id="ARBA00022519"/>
    </source>
</evidence>
<reference evidence="13 14" key="1">
    <citation type="submission" date="2018-06" db="EMBL/GenBank/DDBJ databases">
        <title>Genomic Encyclopedia of Type Strains, Phase IV (KMG-IV): sequencing the most valuable type-strain genomes for metagenomic binning, comparative biology and taxonomic classification.</title>
        <authorList>
            <person name="Goeker M."/>
        </authorList>
    </citation>
    <scope>NUCLEOTIDE SEQUENCE [LARGE SCALE GENOMIC DNA]</scope>
    <source>
        <strain evidence="13 14">DSM 26720</strain>
    </source>
</reference>
<evidence type="ECO:0000256" key="8">
    <source>
        <dbReference type="ARBA" id="ARBA00022692"/>
    </source>
</evidence>
<keyword evidence="14" id="KW-1185">Reference proteome</keyword>
<dbReference type="RefSeq" id="WP_111573863.1">
    <property type="nucleotide sequence ID" value="NZ_JBHEEY010000001.1"/>
</dbReference>
<dbReference type="GO" id="GO:0015886">
    <property type="term" value="P:heme transport"/>
    <property type="evidence" value="ECO:0007669"/>
    <property type="project" value="InterPro"/>
</dbReference>
<keyword evidence="8 12" id="KW-0812">Transmembrane</keyword>
<keyword evidence="10 12" id="KW-1133">Transmembrane helix</keyword>
<dbReference type="GO" id="GO:0005886">
    <property type="term" value="C:plasma membrane"/>
    <property type="evidence" value="ECO:0007669"/>
    <property type="project" value="UniProtKB-SubCell"/>
</dbReference>
<evidence type="ECO:0000256" key="1">
    <source>
        <dbReference type="ARBA" id="ARBA00002442"/>
    </source>
</evidence>
<dbReference type="EMBL" id="QLMK01000001">
    <property type="protein sequence ID" value="RAK34005.1"/>
    <property type="molecule type" value="Genomic_DNA"/>
</dbReference>
<evidence type="ECO:0000256" key="12">
    <source>
        <dbReference type="RuleBase" id="RU363101"/>
    </source>
</evidence>
<evidence type="ECO:0000256" key="5">
    <source>
        <dbReference type="ARBA" id="ARBA00022448"/>
    </source>
</evidence>